<proteinExistence type="predicted"/>
<keyword evidence="2" id="KW-0472">Membrane</keyword>
<dbReference type="RefSeq" id="XP_009825462.1">
    <property type="nucleotide sequence ID" value="XM_009827160.1"/>
</dbReference>
<sequence>MAVRDYHYTDAISPYTDFDRLDDLHLNPDLSSPSLDETMNHIVQVESARARRGVSATTTRRPSLDAGRSDERRWFPRRLFPKHSLWDSNVLWAALAALVLATSSMAVVGFTLLARPSPSSLGVHFACVAPPGDKTTAYLDTFQDSHAILGALVQLATFSVLGLVSLYVGIQCSFSQQKVMSNPHNSNLMSAFVLPCYGTIWYTVAVLSVTEIAVIASSQVEYVQAHRRPFCIVLNLPSMWIRHLIPLLMLQKSVSQRAVHRAIALSGILTAAVLSVLVEPDTFPIVFIVYPIAVMLLSAFVKFVLHTRASFDLYFYFLLVSCVANILPPVVWLAAADASTPHVVVMLSIAAPVVDGGTLAAVMLTLRVDTMYWLGLDTPSSNTNDPAKLYLRMIADQGMVSSFSTRTSVYDVHFLIETFKHCMVDVSSLSLEAVVAQGSTAVVLRGRLQHTLLRIPQPVAIKLYTTLFVTDDEVHLFSKETACNVQLSHPNIVRFFGLCVVPPSVCLVFEFCDLGSLESILQSQRRSGEGWDLRVKLKACVDACRAVAYLHSFQPPLLHRDIKTANYLLSSTDGLLKLSDFGESNLLGPKNDGTMTVVGTVDFMAPEMIIGGNTKSAVYGPAADVYSLTVTLWHILVPGEAPWRGRSHFDVYTEIIQGQRPRLPPDLPPGCVELLESGWCPQPHDRQPIDVMVQRVLELYRPFAQQDMAPRQVNRSASKRRSSVLASSFLSKQNTTPPESE</sequence>
<feature type="transmembrane region" description="Helical" evidence="2">
    <location>
        <begin position="147"/>
        <end position="170"/>
    </location>
</feature>
<dbReference type="PROSITE" id="PS00108">
    <property type="entry name" value="PROTEIN_KINASE_ST"/>
    <property type="match status" value="1"/>
</dbReference>
<dbReference type="PROSITE" id="PS50011">
    <property type="entry name" value="PROTEIN_KINASE_DOM"/>
    <property type="match status" value="1"/>
</dbReference>
<dbReference type="GO" id="GO:0004674">
    <property type="term" value="F:protein serine/threonine kinase activity"/>
    <property type="evidence" value="ECO:0007669"/>
    <property type="project" value="TreeGrafter"/>
</dbReference>
<reference evidence="4" key="1">
    <citation type="submission" date="2013-12" db="EMBL/GenBank/DDBJ databases">
        <title>The Genome Sequence of Aphanomyces astaci APO3.</title>
        <authorList>
            <consortium name="The Broad Institute Genomics Platform"/>
            <person name="Russ C."/>
            <person name="Tyler B."/>
            <person name="van West P."/>
            <person name="Dieguez-Uribeondo J."/>
            <person name="Young S.K."/>
            <person name="Zeng Q."/>
            <person name="Gargeya S."/>
            <person name="Fitzgerald M."/>
            <person name="Abouelleil A."/>
            <person name="Alvarado L."/>
            <person name="Chapman S.B."/>
            <person name="Gainer-Dewar J."/>
            <person name="Goldberg J."/>
            <person name="Griggs A."/>
            <person name="Gujja S."/>
            <person name="Hansen M."/>
            <person name="Howarth C."/>
            <person name="Imamovic A."/>
            <person name="Ireland A."/>
            <person name="Larimer J."/>
            <person name="McCowan C."/>
            <person name="Murphy C."/>
            <person name="Pearson M."/>
            <person name="Poon T.W."/>
            <person name="Priest M."/>
            <person name="Roberts A."/>
            <person name="Saif S."/>
            <person name="Shea T."/>
            <person name="Sykes S."/>
            <person name="Wortman J."/>
            <person name="Nusbaum C."/>
            <person name="Birren B."/>
        </authorList>
    </citation>
    <scope>NUCLEOTIDE SEQUENCE [LARGE SCALE GENOMIC DNA]</scope>
    <source>
        <strain evidence="4">APO3</strain>
    </source>
</reference>
<keyword evidence="4" id="KW-0808">Transferase</keyword>
<dbReference type="Gene3D" id="3.30.200.20">
    <property type="entry name" value="Phosphorylase Kinase, domain 1"/>
    <property type="match status" value="1"/>
</dbReference>
<dbReference type="EMBL" id="KI913118">
    <property type="protein sequence ID" value="ETV85444.1"/>
    <property type="molecule type" value="Genomic_DNA"/>
</dbReference>
<feature type="transmembrane region" description="Helical" evidence="2">
    <location>
        <begin position="313"/>
        <end position="335"/>
    </location>
</feature>
<dbReference type="OrthoDB" id="4062651at2759"/>
<dbReference type="AlphaFoldDB" id="W4H2G3"/>
<dbReference type="STRING" id="112090.W4H2G3"/>
<dbReference type="Gene3D" id="1.10.510.10">
    <property type="entry name" value="Transferase(Phosphotransferase) domain 1"/>
    <property type="match status" value="1"/>
</dbReference>
<gene>
    <name evidence="4" type="ORF">H257_03183</name>
</gene>
<dbReference type="Pfam" id="PF07714">
    <property type="entry name" value="PK_Tyr_Ser-Thr"/>
    <property type="match status" value="1"/>
</dbReference>
<dbReference type="InterPro" id="IPR051681">
    <property type="entry name" value="Ser/Thr_Kinases-Pseudokinases"/>
</dbReference>
<dbReference type="VEuPathDB" id="FungiDB:H257_03183"/>
<dbReference type="GeneID" id="20805179"/>
<dbReference type="PANTHER" id="PTHR44329">
    <property type="entry name" value="SERINE/THREONINE-PROTEIN KINASE TNNI3K-RELATED"/>
    <property type="match status" value="1"/>
</dbReference>
<dbReference type="InterPro" id="IPR011009">
    <property type="entry name" value="Kinase-like_dom_sf"/>
</dbReference>
<feature type="region of interest" description="Disordered" evidence="1">
    <location>
        <begin position="708"/>
        <end position="741"/>
    </location>
</feature>
<dbReference type="InterPro" id="IPR000719">
    <property type="entry name" value="Prot_kinase_dom"/>
</dbReference>
<evidence type="ECO:0000256" key="1">
    <source>
        <dbReference type="SAM" id="MobiDB-lite"/>
    </source>
</evidence>
<protein>
    <submittedName>
        <fullName evidence="4">TKL protein kinase</fullName>
    </submittedName>
</protein>
<evidence type="ECO:0000259" key="3">
    <source>
        <dbReference type="PROSITE" id="PS50011"/>
    </source>
</evidence>
<evidence type="ECO:0000256" key="2">
    <source>
        <dbReference type="SAM" id="Phobius"/>
    </source>
</evidence>
<organism evidence="4">
    <name type="scientific">Aphanomyces astaci</name>
    <name type="common">Crayfish plague agent</name>
    <dbReference type="NCBI Taxonomy" id="112090"/>
    <lineage>
        <taxon>Eukaryota</taxon>
        <taxon>Sar</taxon>
        <taxon>Stramenopiles</taxon>
        <taxon>Oomycota</taxon>
        <taxon>Saprolegniomycetes</taxon>
        <taxon>Saprolegniales</taxon>
        <taxon>Verrucalvaceae</taxon>
        <taxon>Aphanomyces</taxon>
    </lineage>
</organism>
<feature type="transmembrane region" description="Helical" evidence="2">
    <location>
        <begin position="90"/>
        <end position="114"/>
    </location>
</feature>
<evidence type="ECO:0000313" key="4">
    <source>
        <dbReference type="EMBL" id="ETV85444.1"/>
    </source>
</evidence>
<dbReference type="InterPro" id="IPR008271">
    <property type="entry name" value="Ser/Thr_kinase_AS"/>
</dbReference>
<keyword evidence="2" id="KW-0812">Transmembrane</keyword>
<dbReference type="PANTHER" id="PTHR44329:SF289">
    <property type="entry name" value="SERINE_THREONINE-PROTEIN KINASE VIK"/>
    <property type="match status" value="1"/>
</dbReference>
<feature type="transmembrane region" description="Helical" evidence="2">
    <location>
        <begin position="262"/>
        <end position="278"/>
    </location>
</feature>
<feature type="transmembrane region" description="Helical" evidence="2">
    <location>
        <begin position="284"/>
        <end position="301"/>
    </location>
</feature>
<feature type="domain" description="Protein kinase" evidence="3">
    <location>
        <begin position="429"/>
        <end position="704"/>
    </location>
</feature>
<dbReference type="InterPro" id="IPR001245">
    <property type="entry name" value="Ser-Thr/Tyr_kinase_cat_dom"/>
</dbReference>
<feature type="transmembrane region" description="Helical" evidence="2">
    <location>
        <begin position="341"/>
        <end position="366"/>
    </location>
</feature>
<dbReference type="SMART" id="SM00220">
    <property type="entry name" value="S_TKc"/>
    <property type="match status" value="1"/>
</dbReference>
<feature type="compositionally biased region" description="Polar residues" evidence="1">
    <location>
        <begin position="724"/>
        <end position="741"/>
    </location>
</feature>
<dbReference type="GO" id="GO:0005524">
    <property type="term" value="F:ATP binding"/>
    <property type="evidence" value="ECO:0007669"/>
    <property type="project" value="InterPro"/>
</dbReference>
<dbReference type="SUPFAM" id="SSF56112">
    <property type="entry name" value="Protein kinase-like (PK-like)"/>
    <property type="match status" value="1"/>
</dbReference>
<keyword evidence="2" id="KW-1133">Transmembrane helix</keyword>
<name>W4H2G3_APHAT</name>
<keyword evidence="4" id="KW-0418">Kinase</keyword>
<feature type="transmembrane region" description="Helical" evidence="2">
    <location>
        <begin position="191"/>
        <end position="215"/>
    </location>
</feature>
<accession>W4H2G3</accession>